<feature type="transmembrane region" description="Helical" evidence="2">
    <location>
        <begin position="408"/>
        <end position="430"/>
    </location>
</feature>
<feature type="transmembrane region" description="Helical" evidence="2">
    <location>
        <begin position="148"/>
        <end position="169"/>
    </location>
</feature>
<keyword evidence="2" id="KW-1133">Transmembrane helix</keyword>
<name>A0A7C3VV49_9CYAN</name>
<feature type="transmembrane region" description="Helical" evidence="2">
    <location>
        <begin position="569"/>
        <end position="588"/>
    </location>
</feature>
<feature type="transmembrane region" description="Helical" evidence="2">
    <location>
        <begin position="1221"/>
        <end position="1241"/>
    </location>
</feature>
<feature type="transmembrane region" description="Helical" evidence="2">
    <location>
        <begin position="700"/>
        <end position="720"/>
    </location>
</feature>
<feature type="transmembrane region" description="Helical" evidence="2">
    <location>
        <begin position="903"/>
        <end position="922"/>
    </location>
</feature>
<feature type="transmembrane region" description="Helical" evidence="2">
    <location>
        <begin position="774"/>
        <end position="791"/>
    </location>
</feature>
<feature type="transmembrane region" description="Helical" evidence="2">
    <location>
        <begin position="340"/>
        <end position="359"/>
    </location>
</feature>
<feature type="transmembrane region" description="Helical" evidence="2">
    <location>
        <begin position="257"/>
        <end position="280"/>
    </location>
</feature>
<feature type="transmembrane region" description="Helical" evidence="2">
    <location>
        <begin position="600"/>
        <end position="622"/>
    </location>
</feature>
<feature type="compositionally biased region" description="Pro residues" evidence="1">
    <location>
        <begin position="65"/>
        <end position="74"/>
    </location>
</feature>
<feature type="transmembrane region" description="Helical" evidence="2">
    <location>
        <begin position="825"/>
        <end position="842"/>
    </location>
</feature>
<feature type="transmembrane region" description="Helical" evidence="2">
    <location>
        <begin position="469"/>
        <end position="486"/>
    </location>
</feature>
<comment type="caution">
    <text evidence="3">The sequence shown here is derived from an EMBL/GenBank/DDBJ whole genome shotgun (WGS) entry which is preliminary data.</text>
</comment>
<feature type="transmembrane region" description="Helical" evidence="2">
    <location>
        <begin position="1024"/>
        <end position="1042"/>
    </location>
</feature>
<feature type="transmembrane region" description="Helical" evidence="2">
    <location>
        <begin position="1247"/>
        <end position="1267"/>
    </location>
</feature>
<feature type="transmembrane region" description="Helical" evidence="2">
    <location>
        <begin position="95"/>
        <end position="113"/>
    </location>
</feature>
<gene>
    <name evidence="3" type="ORF">ENR15_19150</name>
</gene>
<feature type="transmembrane region" description="Helical" evidence="2">
    <location>
        <begin position="316"/>
        <end position="334"/>
    </location>
</feature>
<keyword evidence="2" id="KW-0472">Membrane</keyword>
<feature type="transmembrane region" description="Helical" evidence="2">
    <location>
        <begin position="676"/>
        <end position="694"/>
    </location>
</feature>
<proteinExistence type="predicted"/>
<feature type="transmembrane region" description="Helical" evidence="2">
    <location>
        <begin position="498"/>
        <end position="519"/>
    </location>
</feature>
<feature type="transmembrane region" description="Helical" evidence="2">
    <location>
        <begin position="286"/>
        <end position="304"/>
    </location>
</feature>
<feature type="transmembrane region" description="Helical" evidence="2">
    <location>
        <begin position="1184"/>
        <end position="1209"/>
    </location>
</feature>
<feature type="transmembrane region" description="Helical" evidence="2">
    <location>
        <begin position="222"/>
        <end position="245"/>
    </location>
</feature>
<accession>A0A7C3VV49</accession>
<feature type="transmembrane region" description="Helical" evidence="2">
    <location>
        <begin position="862"/>
        <end position="891"/>
    </location>
</feature>
<dbReference type="EMBL" id="DSPX01000197">
    <property type="protein sequence ID" value="HGG02695.1"/>
    <property type="molecule type" value="Genomic_DNA"/>
</dbReference>
<feature type="transmembrane region" description="Helical" evidence="2">
    <location>
        <begin position="1048"/>
        <end position="1070"/>
    </location>
</feature>
<protein>
    <submittedName>
        <fullName evidence="3">DUF2157 domain-containing protein</fullName>
    </submittedName>
</protein>
<feature type="transmembrane region" description="Helical" evidence="2">
    <location>
        <begin position="741"/>
        <end position="762"/>
    </location>
</feature>
<feature type="transmembrane region" description="Helical" evidence="2">
    <location>
        <begin position="125"/>
        <end position="142"/>
    </location>
</feature>
<organism evidence="3">
    <name type="scientific">Planktothricoides sp. SpSt-374</name>
    <dbReference type="NCBI Taxonomy" id="2282167"/>
    <lineage>
        <taxon>Bacteria</taxon>
        <taxon>Bacillati</taxon>
        <taxon>Cyanobacteriota</taxon>
        <taxon>Cyanophyceae</taxon>
        <taxon>Oscillatoriophycideae</taxon>
        <taxon>Oscillatoriales</taxon>
        <taxon>Oscillatoriaceae</taxon>
        <taxon>Planktothricoides</taxon>
    </lineage>
</organism>
<feature type="transmembrane region" description="Helical" evidence="2">
    <location>
        <begin position="525"/>
        <end position="544"/>
    </location>
</feature>
<evidence type="ECO:0000313" key="3">
    <source>
        <dbReference type="EMBL" id="HGG02695.1"/>
    </source>
</evidence>
<reference evidence="3" key="1">
    <citation type="journal article" date="2020" name="mSystems">
        <title>Genome- and Community-Level Interaction Insights into Carbon Utilization and Element Cycling Functions of Hydrothermarchaeota in Hydrothermal Sediment.</title>
        <authorList>
            <person name="Zhou Z."/>
            <person name="Liu Y."/>
            <person name="Xu W."/>
            <person name="Pan J."/>
            <person name="Luo Z.H."/>
            <person name="Li M."/>
        </authorList>
    </citation>
    <scope>NUCLEOTIDE SEQUENCE [LARGE SCALE GENOMIC DNA]</scope>
    <source>
        <strain evidence="3">SpSt-374</strain>
    </source>
</reference>
<feature type="transmembrane region" description="Helical" evidence="2">
    <location>
        <begin position="651"/>
        <end position="669"/>
    </location>
</feature>
<feature type="transmembrane region" description="Helical" evidence="2">
    <location>
        <begin position="934"/>
        <end position="955"/>
    </location>
</feature>
<evidence type="ECO:0000256" key="2">
    <source>
        <dbReference type="SAM" id="Phobius"/>
    </source>
</evidence>
<feature type="transmembrane region" description="Helical" evidence="2">
    <location>
        <begin position="181"/>
        <end position="202"/>
    </location>
</feature>
<keyword evidence="2" id="KW-0812">Transmembrane</keyword>
<evidence type="ECO:0000256" key="1">
    <source>
        <dbReference type="SAM" id="MobiDB-lite"/>
    </source>
</evidence>
<feature type="region of interest" description="Disordered" evidence="1">
    <location>
        <begin position="53"/>
        <end position="74"/>
    </location>
</feature>
<feature type="transmembrane region" description="Helical" evidence="2">
    <location>
        <begin position="629"/>
        <end position="645"/>
    </location>
</feature>
<sequence>MESPEFQTIKVQLNLRTSDPHMLEKLDALLRLGLIDDTRVRQLCREFLTMPLPDEQRPTEAPAPSSAPLPVPRAPRPPVAPSPISALVEEFSLRWLLFLGVFLVVVSSGVLAATQWERFSAETQYLVLFGYTCLFALASWWGRSKANLRLTAQTLQVVTLSLVPVNFWVMDGFGLWDSVVGWLVVAVASLTLTFIFTALISGKNSSPFSKSAVILSYLHWGWGWPGWAVAAIYSSIIGTSVMAVYRSQTTPREQQKPLWQQPVAIAIAYSLAILLLRAIFVAHVDITLLGLAIGVCGWLLAWLSEEEQQRNPQFRAVGIATASGFCLLFLGWFISIENIAWQAIGVSLLALWLLGIRLVRRFQVADFMAIFIIGLQAYLLVRELIPLSVRTGVATTAVDIAKAADAPYTVYSLTLLPYLILTVWLTDWLYRQSGPENLRPRQCAVVGDRLGLALGTVMMVVGLNNPTVITLNLLASTVILAVITYRRNQLNYHPSLSILVYLTHTVGLLTVFSAINRFFPGLTLLVWGYVAIGLMVVEWGYAIVSNQWTANQREGETQATLSLLWSNSAWYLGLILASFSYALLALVLDNSNSFLGQPATAAECLPWLVTPLFLTLVALTTTGTKRRDISCLSAIALVIANLLLWQTRETLLIGCAIGTGLMLVNTRLWRQVQAAVITFGFALVFAGLLLWEALLAFPSIPVDICFEAIGLAACSLSLTYQRLNHRPQPLAKIYARAATGWALFLSMGMLGLLTLYSFLIRWEWLWLWWGQPAPNPHIIATIILIAIALGYRRWPNIQNLEIYAWGWCLELLAAEFLRFGNNSRISLAIVNIVLALAVQILGDFWDKPGGEKRRAALDSIPLIYGAMGAVFRFGTFTSWTGITTLGLALAAAGVGRRRPESKFLVHFAIVGVFACALEILYYQISTYAYADKLIAIAALCAGITYAYQVFAPWLIGWWRLSELELKIWTHIHWGLGSWLLFPSIFNPNSIQYWLSLSTGVFLSNYAIWQGRRPPETNTTPIQEIWVYFGLLEAGSIGLYIMSKLPPGVVAALWQWGGLLGAVIACFLHFLPWENWGWPARPWQVAAKVLPAAVVLLSAQEIHPGGLLGVAGFYIALARINGEIRLTYLSVATIDWLLWRWFQEMQFWHPLWYVAPLAMSLLYIAQIDPALTPPQGKDIRHLLRLFATGGLCFTSLFTAHWLVTGGISAATMMVGLWLRVRAFLYVGTLVFLLNVFYEMVILAVRDALLKWIVGLIAGVSFIWIAATFESRRQEVVAFVQNWLAELESWE</sequence>